<evidence type="ECO:0000313" key="1">
    <source>
        <dbReference type="EMBL" id="KAF3600713.1"/>
    </source>
</evidence>
<gene>
    <name evidence="1" type="ORF">F2Q69_00036565</name>
</gene>
<comment type="caution">
    <text evidence="1">The sequence shown here is derived from an EMBL/GenBank/DDBJ whole genome shotgun (WGS) entry which is preliminary data.</text>
</comment>
<evidence type="ECO:0000313" key="2">
    <source>
        <dbReference type="Proteomes" id="UP000712600"/>
    </source>
</evidence>
<dbReference type="Proteomes" id="UP000712600">
    <property type="component" value="Unassembled WGS sequence"/>
</dbReference>
<name>A0A8S9SL67_BRACR</name>
<sequence length="78" mass="8730">MDEPKWMKIRGCDSVDEPNVQKEDLFAISDGSITKSKSNKLIEKIVGLIQNLEIEEGLLGQATNSSTTFIYSFVSYNN</sequence>
<protein>
    <submittedName>
        <fullName evidence="1">Uncharacterized protein</fullName>
    </submittedName>
</protein>
<dbReference type="EMBL" id="QGKX02000004">
    <property type="protein sequence ID" value="KAF3600713.1"/>
    <property type="molecule type" value="Genomic_DNA"/>
</dbReference>
<accession>A0A8S9SL67</accession>
<reference evidence="1" key="1">
    <citation type="submission" date="2019-12" db="EMBL/GenBank/DDBJ databases">
        <title>Genome sequencing and annotation of Brassica cretica.</title>
        <authorList>
            <person name="Studholme D.J."/>
            <person name="Sarris P."/>
        </authorList>
    </citation>
    <scope>NUCLEOTIDE SEQUENCE</scope>
    <source>
        <strain evidence="1">PFS-109/04</strain>
        <tissue evidence="1">Leaf</tissue>
    </source>
</reference>
<proteinExistence type="predicted"/>
<dbReference type="AlphaFoldDB" id="A0A8S9SL67"/>
<organism evidence="1 2">
    <name type="scientific">Brassica cretica</name>
    <name type="common">Mustard</name>
    <dbReference type="NCBI Taxonomy" id="69181"/>
    <lineage>
        <taxon>Eukaryota</taxon>
        <taxon>Viridiplantae</taxon>
        <taxon>Streptophyta</taxon>
        <taxon>Embryophyta</taxon>
        <taxon>Tracheophyta</taxon>
        <taxon>Spermatophyta</taxon>
        <taxon>Magnoliopsida</taxon>
        <taxon>eudicotyledons</taxon>
        <taxon>Gunneridae</taxon>
        <taxon>Pentapetalae</taxon>
        <taxon>rosids</taxon>
        <taxon>malvids</taxon>
        <taxon>Brassicales</taxon>
        <taxon>Brassicaceae</taxon>
        <taxon>Brassiceae</taxon>
        <taxon>Brassica</taxon>
    </lineage>
</organism>